<dbReference type="EMBL" id="HACG01031551">
    <property type="protein sequence ID" value="CEK78416.1"/>
    <property type="molecule type" value="Transcribed_RNA"/>
</dbReference>
<name>A0A0B7AEE5_9EUPU</name>
<sequence>METLPVILENSDESAYKRVTVLGTMNVSLALVDVLQDVLLGSMERCVICFANLALMDWGVRTLAACSVLISTLIRDHVITLTVHVYVDV</sequence>
<evidence type="ECO:0000313" key="1">
    <source>
        <dbReference type="EMBL" id="CEK78416.1"/>
    </source>
</evidence>
<organism evidence="1">
    <name type="scientific">Arion vulgaris</name>
    <dbReference type="NCBI Taxonomy" id="1028688"/>
    <lineage>
        <taxon>Eukaryota</taxon>
        <taxon>Metazoa</taxon>
        <taxon>Spiralia</taxon>
        <taxon>Lophotrochozoa</taxon>
        <taxon>Mollusca</taxon>
        <taxon>Gastropoda</taxon>
        <taxon>Heterobranchia</taxon>
        <taxon>Euthyneura</taxon>
        <taxon>Panpulmonata</taxon>
        <taxon>Eupulmonata</taxon>
        <taxon>Stylommatophora</taxon>
        <taxon>Helicina</taxon>
        <taxon>Arionoidea</taxon>
        <taxon>Arionidae</taxon>
        <taxon>Arion</taxon>
    </lineage>
</organism>
<accession>A0A0B7AEE5</accession>
<protein>
    <submittedName>
        <fullName evidence="1">Uncharacterized protein</fullName>
    </submittedName>
</protein>
<dbReference type="AlphaFoldDB" id="A0A0B7AEE5"/>
<proteinExistence type="predicted"/>
<gene>
    <name evidence="1" type="primary">ORF110062</name>
</gene>
<reference evidence="1" key="1">
    <citation type="submission" date="2014-12" db="EMBL/GenBank/DDBJ databases">
        <title>Insight into the proteome of Arion vulgaris.</title>
        <authorList>
            <person name="Aradska J."/>
            <person name="Bulat T."/>
            <person name="Smidak R."/>
            <person name="Sarate P."/>
            <person name="Gangsoo J."/>
            <person name="Sialana F."/>
            <person name="Bilban M."/>
            <person name="Lubec G."/>
        </authorList>
    </citation>
    <scope>NUCLEOTIDE SEQUENCE</scope>
    <source>
        <tissue evidence="1">Skin</tissue>
    </source>
</reference>